<dbReference type="Gene3D" id="2.40.30.10">
    <property type="entry name" value="Translation factors"/>
    <property type="match status" value="1"/>
</dbReference>
<sequence>MAERGTAEGRVAVIGGGPAGLMAAERIAEAGFGVDVFDAMPSLGRKLLMAGRGGLNITHSEPLERFLERYGAGRPRLEPMIRAFSPEALRGWLADLGQPTVVGSSGRVFPQAFKASPLLRAWLRRLDGAGVAFHPRHRWLGWDADGALAFTGPTGRQRIQASATVLALGGASWPRLGSDGAWVGVLEAKGIAVSALRPANCGFDIGWSAVLADRFAGAPLKPVVATFAGEHRRGECVLTRTGVEGGLIYAFSAALREAIAGGGGATLILDLMPDHSPAALEAALARPRGGRSLATHLKRCGVGAVQAALLREGAGPADLADPAAIARRLKALPLRLIAPRPLAEAISTAGGVAFAELSPSLMLRALPGVFCCGEMLDWEAPTGGYLLTACLATGRAAGQGVARYLAADRVPAA</sequence>
<dbReference type="SUPFAM" id="SSF51905">
    <property type="entry name" value="FAD/NAD(P)-binding domain"/>
    <property type="match status" value="1"/>
</dbReference>
<evidence type="ECO:0000259" key="4">
    <source>
        <dbReference type="Pfam" id="PF03486"/>
    </source>
</evidence>
<dbReference type="Gene3D" id="3.50.50.60">
    <property type="entry name" value="FAD/NAD(P)-binding domain"/>
    <property type="match status" value="1"/>
</dbReference>
<dbReference type="RefSeq" id="WP_011387848.1">
    <property type="nucleotide sequence ID" value="NC_007643.1"/>
</dbReference>
<dbReference type="PANTHER" id="PTHR42887">
    <property type="entry name" value="OS12G0638800 PROTEIN"/>
    <property type="match status" value="1"/>
</dbReference>
<protein>
    <submittedName>
        <fullName evidence="6">HI0933-like protein</fullName>
    </submittedName>
</protein>
<dbReference type="KEGG" id="rru:Rru_A0087"/>
<dbReference type="EnsemblBacteria" id="ABC20892">
    <property type="protein sequence ID" value="ABC20892"/>
    <property type="gene ID" value="Rru_A0087"/>
</dbReference>
<feature type="domain" description="RsdA/BaiN/AoA(So)-like Rossmann fold-like" evidence="4">
    <location>
        <begin position="10"/>
        <end position="399"/>
    </location>
</feature>
<dbReference type="AlphaFoldDB" id="Q2RYA3"/>
<feature type="domain" description="RsdA/BaiN/AoA(So)-like insert" evidence="5">
    <location>
        <begin position="197"/>
        <end position="347"/>
    </location>
</feature>
<evidence type="ECO:0000313" key="6">
    <source>
        <dbReference type="EMBL" id="ABC20892.1"/>
    </source>
</evidence>
<comment type="cofactor">
    <cofactor evidence="1">
        <name>FAD</name>
        <dbReference type="ChEBI" id="CHEBI:57692"/>
    </cofactor>
</comment>
<evidence type="ECO:0000256" key="3">
    <source>
        <dbReference type="ARBA" id="ARBA00022827"/>
    </source>
</evidence>
<dbReference type="NCBIfam" id="TIGR00275">
    <property type="entry name" value="aminoacetone oxidase family FAD-binding enzyme"/>
    <property type="match status" value="1"/>
</dbReference>
<evidence type="ECO:0000256" key="2">
    <source>
        <dbReference type="ARBA" id="ARBA00022630"/>
    </source>
</evidence>
<dbReference type="InterPro" id="IPR023166">
    <property type="entry name" value="BaiN-like_dom_sf"/>
</dbReference>
<dbReference type="InterPro" id="IPR022460">
    <property type="entry name" value="Flavoprotein_PP4765"/>
</dbReference>
<name>Q2RYA3_RHORT</name>
<evidence type="ECO:0000256" key="1">
    <source>
        <dbReference type="ARBA" id="ARBA00001974"/>
    </source>
</evidence>
<dbReference type="InterPro" id="IPR057661">
    <property type="entry name" value="RsdA/BaiN/AoA(So)_Rossmann"/>
</dbReference>
<dbReference type="Pfam" id="PF03486">
    <property type="entry name" value="HI0933_like"/>
    <property type="match status" value="1"/>
</dbReference>
<dbReference type="STRING" id="269796.Rru_A0087"/>
<dbReference type="NCBIfam" id="TIGR03862">
    <property type="entry name" value="flavo_PP4765"/>
    <property type="match status" value="1"/>
</dbReference>
<organism evidence="6 7">
    <name type="scientific">Rhodospirillum rubrum (strain ATCC 11170 / ATH 1.1.1 / DSM 467 / LMG 4362 / NCIMB 8255 / S1)</name>
    <dbReference type="NCBI Taxonomy" id="269796"/>
    <lineage>
        <taxon>Bacteria</taxon>
        <taxon>Pseudomonadati</taxon>
        <taxon>Pseudomonadota</taxon>
        <taxon>Alphaproteobacteria</taxon>
        <taxon>Rhodospirillales</taxon>
        <taxon>Rhodospirillaceae</taxon>
        <taxon>Rhodospirillum</taxon>
    </lineage>
</organism>
<keyword evidence="7" id="KW-1185">Reference proteome</keyword>
<dbReference type="HOGENOM" id="CLU_025174_1_0_5"/>
<dbReference type="Gene3D" id="1.10.8.260">
    <property type="entry name" value="HI0933 insert domain-like"/>
    <property type="match status" value="1"/>
</dbReference>
<dbReference type="SUPFAM" id="SSF160996">
    <property type="entry name" value="HI0933 insert domain-like"/>
    <property type="match status" value="1"/>
</dbReference>
<dbReference type="EMBL" id="CP000230">
    <property type="protein sequence ID" value="ABC20892.1"/>
    <property type="molecule type" value="Genomic_DNA"/>
</dbReference>
<evidence type="ECO:0000313" key="7">
    <source>
        <dbReference type="Proteomes" id="UP000001929"/>
    </source>
</evidence>
<dbReference type="InterPro" id="IPR004792">
    <property type="entry name" value="BaiN-like"/>
</dbReference>
<dbReference type="eggNOG" id="COG2081">
    <property type="taxonomic scope" value="Bacteria"/>
</dbReference>
<dbReference type="PATRIC" id="fig|269796.9.peg.140"/>
<gene>
    <name evidence="6" type="ordered locus">Rru_A0087</name>
</gene>
<dbReference type="PhylomeDB" id="Q2RYA3"/>
<keyword evidence="2" id="KW-0285">Flavoprotein</keyword>
<dbReference type="Pfam" id="PF22780">
    <property type="entry name" value="HI0933_like_1st"/>
    <property type="match status" value="1"/>
</dbReference>
<proteinExistence type="predicted"/>
<dbReference type="InterPro" id="IPR055178">
    <property type="entry name" value="RsdA/BaiN/AoA(So)-like_dom"/>
</dbReference>
<dbReference type="Proteomes" id="UP000001929">
    <property type="component" value="Chromosome"/>
</dbReference>
<evidence type="ECO:0000259" key="5">
    <source>
        <dbReference type="Pfam" id="PF22780"/>
    </source>
</evidence>
<dbReference type="PANTHER" id="PTHR42887:SF1">
    <property type="entry name" value="BLR3961 PROTEIN"/>
    <property type="match status" value="1"/>
</dbReference>
<keyword evidence="3" id="KW-0274">FAD</keyword>
<dbReference type="PRINTS" id="PR00419">
    <property type="entry name" value="ADXRDTASE"/>
</dbReference>
<reference evidence="6 7" key="1">
    <citation type="journal article" date="2011" name="Stand. Genomic Sci.">
        <title>Complete genome sequence of Rhodospirillum rubrum type strain (S1).</title>
        <authorList>
            <person name="Munk A.C."/>
            <person name="Copeland A."/>
            <person name="Lucas S."/>
            <person name="Lapidus A."/>
            <person name="Del Rio T.G."/>
            <person name="Barry K."/>
            <person name="Detter J.C."/>
            <person name="Hammon N."/>
            <person name="Israni S."/>
            <person name="Pitluck S."/>
            <person name="Brettin T."/>
            <person name="Bruce D."/>
            <person name="Han C."/>
            <person name="Tapia R."/>
            <person name="Gilna P."/>
            <person name="Schmutz J."/>
            <person name="Larimer F."/>
            <person name="Land M."/>
            <person name="Kyrpides N.C."/>
            <person name="Mavromatis K."/>
            <person name="Richardson P."/>
            <person name="Rohde M."/>
            <person name="Goker M."/>
            <person name="Klenk H.P."/>
            <person name="Zhang Y."/>
            <person name="Roberts G.P."/>
            <person name="Reslewic S."/>
            <person name="Schwartz D.C."/>
        </authorList>
    </citation>
    <scope>NUCLEOTIDE SEQUENCE [LARGE SCALE GENOMIC DNA]</scope>
    <source>
        <strain evidence="7">ATCC 11170 / ATH 1.1.1 / DSM 467 / LMG 4362 / NCIMB 8255 / S1</strain>
    </source>
</reference>
<dbReference type="InterPro" id="IPR036188">
    <property type="entry name" value="FAD/NAD-bd_sf"/>
</dbReference>
<accession>Q2RYA3</accession>